<evidence type="ECO:0000256" key="4">
    <source>
        <dbReference type="ARBA" id="ARBA00022597"/>
    </source>
</evidence>
<dbReference type="GO" id="GO:0009401">
    <property type="term" value="P:phosphoenolpyruvate-dependent sugar phosphotransferase system"/>
    <property type="evidence" value="ECO:0007669"/>
    <property type="project" value="UniProtKB-KW"/>
</dbReference>
<evidence type="ECO:0000256" key="1">
    <source>
        <dbReference type="ARBA" id="ARBA00004496"/>
    </source>
</evidence>
<dbReference type="GO" id="GO:0016301">
    <property type="term" value="F:kinase activity"/>
    <property type="evidence" value="ECO:0007669"/>
    <property type="project" value="UniProtKB-KW"/>
</dbReference>
<accession>A0A928KXU2</accession>
<dbReference type="InterPro" id="IPR004720">
    <property type="entry name" value="PTS_IIB_sorbose-sp"/>
</dbReference>
<dbReference type="Proteomes" id="UP000754750">
    <property type="component" value="Unassembled WGS sequence"/>
</dbReference>
<keyword evidence="4" id="KW-0762">Sugar transport</keyword>
<evidence type="ECO:0000313" key="10">
    <source>
        <dbReference type="Proteomes" id="UP000754750"/>
    </source>
</evidence>
<dbReference type="Gene3D" id="3.40.35.10">
    <property type="entry name" value="Phosphotransferase system, sorbose subfamily IIB component"/>
    <property type="match status" value="1"/>
</dbReference>
<evidence type="ECO:0000256" key="7">
    <source>
        <dbReference type="ARBA" id="ARBA00022777"/>
    </source>
</evidence>
<dbReference type="GO" id="GO:0005737">
    <property type="term" value="C:cytoplasm"/>
    <property type="evidence" value="ECO:0007669"/>
    <property type="project" value="UniProtKB-SubCell"/>
</dbReference>
<keyword evidence="2" id="KW-0813">Transport</keyword>
<evidence type="ECO:0000259" key="8">
    <source>
        <dbReference type="PROSITE" id="PS51101"/>
    </source>
</evidence>
<dbReference type="PROSITE" id="PS51101">
    <property type="entry name" value="PTS_EIIB_TYPE_4"/>
    <property type="match status" value="1"/>
</dbReference>
<keyword evidence="6" id="KW-0598">Phosphotransferase system</keyword>
<name>A0A928KXU2_9FIRM</name>
<sequence length="158" mass="17722">MMPIVMARVDERLIHGQMALAWLRTYNADCVIVIDDGSAHDAMKKMLLEMAAGVIKCIVCDETAAKEKIEQNIGKKLFLCAGNPSVFLHLLQEGVAVPQINIGGIYDKPGRTKLYKTIFLDDKLKQDILSLEAFPNTKVEHRQVPRDFEVDIIADLKK</sequence>
<proteinExistence type="predicted"/>
<comment type="subcellular location">
    <subcellularLocation>
        <location evidence="1">Cytoplasm</location>
    </subcellularLocation>
</comment>
<dbReference type="InterPro" id="IPR036667">
    <property type="entry name" value="PTS_IIB_sorbose-sp_sf"/>
</dbReference>
<dbReference type="RefSeq" id="WP_020072129.1">
    <property type="nucleotide sequence ID" value="NZ_JBKWRC010000004.1"/>
</dbReference>
<feature type="domain" description="PTS EIIB type-4" evidence="8">
    <location>
        <begin position="1"/>
        <end position="158"/>
    </location>
</feature>
<dbReference type="Pfam" id="PF03830">
    <property type="entry name" value="PTSIIB_sorb"/>
    <property type="match status" value="1"/>
</dbReference>
<evidence type="ECO:0000256" key="2">
    <source>
        <dbReference type="ARBA" id="ARBA00022448"/>
    </source>
</evidence>
<dbReference type="AlphaFoldDB" id="A0A928KXU2"/>
<reference evidence="9" key="1">
    <citation type="submission" date="2019-04" db="EMBL/GenBank/DDBJ databases">
        <title>Evolution of Biomass-Degrading Anaerobic Consortia Revealed by Metagenomics.</title>
        <authorList>
            <person name="Peng X."/>
        </authorList>
    </citation>
    <scope>NUCLEOTIDE SEQUENCE</scope>
    <source>
        <strain evidence="9">SIG551</strain>
    </source>
</reference>
<evidence type="ECO:0000313" key="9">
    <source>
        <dbReference type="EMBL" id="MBE6834066.1"/>
    </source>
</evidence>
<gene>
    <name evidence="9" type="ORF">E7512_10920</name>
</gene>
<keyword evidence="7" id="KW-0418">Kinase</keyword>
<comment type="caution">
    <text evidence="9">The sequence shown here is derived from an EMBL/GenBank/DDBJ whole genome shotgun (WGS) entry which is preliminary data.</text>
</comment>
<keyword evidence="3" id="KW-0963">Cytoplasm</keyword>
<evidence type="ECO:0000256" key="3">
    <source>
        <dbReference type="ARBA" id="ARBA00022490"/>
    </source>
</evidence>
<protein>
    <submittedName>
        <fullName evidence="9">PTS mannose/fructose/sorbose transporter subunit IIB</fullName>
    </submittedName>
</protein>
<dbReference type="SUPFAM" id="SSF52728">
    <property type="entry name" value="PTS IIb component"/>
    <property type="match status" value="1"/>
</dbReference>
<evidence type="ECO:0000256" key="6">
    <source>
        <dbReference type="ARBA" id="ARBA00022683"/>
    </source>
</evidence>
<evidence type="ECO:0000256" key="5">
    <source>
        <dbReference type="ARBA" id="ARBA00022679"/>
    </source>
</evidence>
<organism evidence="9 10">
    <name type="scientific">Faecalispora sporosphaeroides</name>
    <dbReference type="NCBI Taxonomy" id="1549"/>
    <lineage>
        <taxon>Bacteria</taxon>
        <taxon>Bacillati</taxon>
        <taxon>Bacillota</taxon>
        <taxon>Clostridia</taxon>
        <taxon>Eubacteriales</taxon>
        <taxon>Oscillospiraceae</taxon>
        <taxon>Faecalispora</taxon>
    </lineage>
</organism>
<dbReference type="EMBL" id="SVNY01000005">
    <property type="protein sequence ID" value="MBE6834066.1"/>
    <property type="molecule type" value="Genomic_DNA"/>
</dbReference>
<keyword evidence="5" id="KW-0808">Transferase</keyword>
<dbReference type="GO" id="GO:0008982">
    <property type="term" value="F:protein-N(PI)-phosphohistidine-sugar phosphotransferase activity"/>
    <property type="evidence" value="ECO:0007669"/>
    <property type="project" value="InterPro"/>
</dbReference>